<gene>
    <name evidence="1" type="ORF">V8G54_033033</name>
</gene>
<evidence type="ECO:0000313" key="2">
    <source>
        <dbReference type="Proteomes" id="UP001374535"/>
    </source>
</evidence>
<keyword evidence="2" id="KW-1185">Reference proteome</keyword>
<dbReference type="EMBL" id="CP144691">
    <property type="protein sequence ID" value="WVY93945.1"/>
    <property type="molecule type" value="Genomic_DNA"/>
</dbReference>
<proteinExistence type="predicted"/>
<accession>A0AAQ3MN78</accession>
<evidence type="ECO:0000313" key="1">
    <source>
        <dbReference type="EMBL" id="WVY93945.1"/>
    </source>
</evidence>
<name>A0AAQ3MN78_VIGMU</name>
<dbReference type="Proteomes" id="UP001374535">
    <property type="component" value="Chromosome 10"/>
</dbReference>
<protein>
    <submittedName>
        <fullName evidence="1">Uncharacterized protein</fullName>
    </submittedName>
</protein>
<sequence length="121" mass="13551">MVSIPCPDKFMFPPPTLLTDPEKSSPTTGTISMALMKPKELLAGTNSIRSISPFTVRIYSFTKKNELAFLPEFSKFIFLWDILPGTSNSDNSFKPLTTTPNEDSFTLKSSIAKGQKWNLRK</sequence>
<dbReference type="AlphaFoldDB" id="A0AAQ3MN78"/>
<reference evidence="1 2" key="1">
    <citation type="journal article" date="2023" name="Life. Sci Alliance">
        <title>Evolutionary insights into 3D genome organization and epigenetic landscape of Vigna mungo.</title>
        <authorList>
            <person name="Junaid A."/>
            <person name="Singh B."/>
            <person name="Bhatia S."/>
        </authorList>
    </citation>
    <scope>NUCLEOTIDE SEQUENCE [LARGE SCALE GENOMIC DNA]</scope>
    <source>
        <strain evidence="1">Urdbean</strain>
    </source>
</reference>
<organism evidence="1 2">
    <name type="scientific">Vigna mungo</name>
    <name type="common">Black gram</name>
    <name type="synonym">Phaseolus mungo</name>
    <dbReference type="NCBI Taxonomy" id="3915"/>
    <lineage>
        <taxon>Eukaryota</taxon>
        <taxon>Viridiplantae</taxon>
        <taxon>Streptophyta</taxon>
        <taxon>Embryophyta</taxon>
        <taxon>Tracheophyta</taxon>
        <taxon>Spermatophyta</taxon>
        <taxon>Magnoliopsida</taxon>
        <taxon>eudicotyledons</taxon>
        <taxon>Gunneridae</taxon>
        <taxon>Pentapetalae</taxon>
        <taxon>rosids</taxon>
        <taxon>fabids</taxon>
        <taxon>Fabales</taxon>
        <taxon>Fabaceae</taxon>
        <taxon>Papilionoideae</taxon>
        <taxon>50 kb inversion clade</taxon>
        <taxon>NPAAA clade</taxon>
        <taxon>indigoferoid/millettioid clade</taxon>
        <taxon>Phaseoleae</taxon>
        <taxon>Vigna</taxon>
    </lineage>
</organism>